<keyword evidence="1" id="KW-0812">Transmembrane</keyword>
<evidence type="ECO:0008006" key="3">
    <source>
        <dbReference type="Google" id="ProtNLM"/>
    </source>
</evidence>
<sequence>MWRDPALRPTGESGERALGWPLWPLTVVGALAWVATLVLLP</sequence>
<reference evidence="2" key="1">
    <citation type="submission" date="2024-07" db="EMBL/GenBank/DDBJ databases">
        <authorList>
            <person name="Yu S.T."/>
        </authorList>
    </citation>
    <scope>NUCLEOTIDE SEQUENCE</scope>
    <source>
        <strain evidence="2">R41</strain>
    </source>
</reference>
<dbReference type="AlphaFoldDB" id="A0AB39RKE2"/>
<dbReference type="RefSeq" id="WP_369248803.1">
    <property type="nucleotide sequence ID" value="NZ_CP163443.1"/>
</dbReference>
<feature type="transmembrane region" description="Helical" evidence="1">
    <location>
        <begin position="20"/>
        <end position="40"/>
    </location>
</feature>
<evidence type="ECO:0000313" key="2">
    <source>
        <dbReference type="EMBL" id="XDQ55667.1"/>
    </source>
</evidence>
<name>A0AB39RKE2_9ACTN</name>
<keyword evidence="1" id="KW-0472">Membrane</keyword>
<keyword evidence="1" id="KW-1133">Transmembrane helix</keyword>
<dbReference type="EMBL" id="CP163443">
    <property type="protein sequence ID" value="XDQ55667.1"/>
    <property type="molecule type" value="Genomic_DNA"/>
</dbReference>
<protein>
    <recommendedName>
        <fullName evidence="3">DUF5808 domain-containing protein</fullName>
    </recommendedName>
</protein>
<proteinExistence type="predicted"/>
<evidence type="ECO:0000256" key="1">
    <source>
        <dbReference type="SAM" id="Phobius"/>
    </source>
</evidence>
<gene>
    <name evidence="2" type="ORF">AB5J53_30395</name>
</gene>
<accession>A0AB39RKE2</accession>
<organism evidence="2">
    <name type="scientific">Streptomyces sp. R41</name>
    <dbReference type="NCBI Taxonomy" id="3238632"/>
    <lineage>
        <taxon>Bacteria</taxon>
        <taxon>Bacillati</taxon>
        <taxon>Actinomycetota</taxon>
        <taxon>Actinomycetes</taxon>
        <taxon>Kitasatosporales</taxon>
        <taxon>Streptomycetaceae</taxon>
        <taxon>Streptomyces</taxon>
    </lineage>
</organism>